<evidence type="ECO:0000256" key="1">
    <source>
        <dbReference type="SAM" id="MobiDB-lite"/>
    </source>
</evidence>
<dbReference type="AlphaFoldDB" id="A0A914Z6C9"/>
<proteinExistence type="predicted"/>
<evidence type="ECO:0000313" key="3">
    <source>
        <dbReference type="WBParaSite" id="PSU_v2.g5796.t1"/>
    </source>
</evidence>
<accession>A0A914Z6C9</accession>
<keyword evidence="2" id="KW-1185">Reference proteome</keyword>
<evidence type="ECO:0000313" key="2">
    <source>
        <dbReference type="Proteomes" id="UP000887577"/>
    </source>
</evidence>
<feature type="compositionally biased region" description="Acidic residues" evidence="1">
    <location>
        <begin position="52"/>
        <end position="64"/>
    </location>
</feature>
<dbReference type="WBParaSite" id="PSU_v2.g5796.t1">
    <property type="protein sequence ID" value="PSU_v2.g5796.t1"/>
    <property type="gene ID" value="PSU_v2.g5796"/>
</dbReference>
<feature type="region of interest" description="Disordered" evidence="1">
    <location>
        <begin position="35"/>
        <end position="64"/>
    </location>
</feature>
<organism evidence="2 3">
    <name type="scientific">Panagrolaimus superbus</name>
    <dbReference type="NCBI Taxonomy" id="310955"/>
    <lineage>
        <taxon>Eukaryota</taxon>
        <taxon>Metazoa</taxon>
        <taxon>Ecdysozoa</taxon>
        <taxon>Nematoda</taxon>
        <taxon>Chromadorea</taxon>
        <taxon>Rhabditida</taxon>
        <taxon>Tylenchina</taxon>
        <taxon>Panagrolaimomorpha</taxon>
        <taxon>Panagrolaimoidea</taxon>
        <taxon>Panagrolaimidae</taxon>
        <taxon>Panagrolaimus</taxon>
    </lineage>
</organism>
<dbReference type="Proteomes" id="UP000887577">
    <property type="component" value="Unplaced"/>
</dbReference>
<sequence>MVTAKTNEGKRMFKADEILRPDQITSYFSQLSKDARQGLPKKGPKKAKLVEQPEDISDDSEDDEINEDVIEAQGDEIQGRVLRRSQRLVRSSLQHQAEEEINNMYHAIENNID</sequence>
<reference evidence="3" key="1">
    <citation type="submission" date="2022-11" db="UniProtKB">
        <authorList>
            <consortium name="WormBaseParasite"/>
        </authorList>
    </citation>
    <scope>IDENTIFICATION</scope>
</reference>
<protein>
    <submittedName>
        <fullName evidence="3">Uncharacterized protein</fullName>
    </submittedName>
</protein>
<name>A0A914Z6C9_9BILA</name>